<dbReference type="EMBL" id="JRYR02000002">
    <property type="protein sequence ID" value="OHX63965.1"/>
    <property type="molecule type" value="Genomic_DNA"/>
</dbReference>
<dbReference type="OrthoDB" id="699839at2"/>
<organism evidence="1 2">
    <name type="scientific">Flammeovirga pacifica</name>
    <dbReference type="NCBI Taxonomy" id="915059"/>
    <lineage>
        <taxon>Bacteria</taxon>
        <taxon>Pseudomonadati</taxon>
        <taxon>Bacteroidota</taxon>
        <taxon>Cytophagia</taxon>
        <taxon>Cytophagales</taxon>
        <taxon>Flammeovirgaceae</taxon>
        <taxon>Flammeovirga</taxon>
    </lineage>
</organism>
<accession>A0A1S1YT29</accession>
<evidence type="ECO:0000313" key="2">
    <source>
        <dbReference type="Proteomes" id="UP000179797"/>
    </source>
</evidence>
<comment type="caution">
    <text evidence="1">The sequence shown here is derived from an EMBL/GenBank/DDBJ whole genome shotgun (WGS) entry which is preliminary data.</text>
</comment>
<proteinExistence type="predicted"/>
<name>A0A1S1YT29_FLAPC</name>
<keyword evidence="2" id="KW-1185">Reference proteome</keyword>
<evidence type="ECO:0000313" key="1">
    <source>
        <dbReference type="EMBL" id="OHX63965.1"/>
    </source>
</evidence>
<gene>
    <name evidence="1" type="ORF">NH26_20355</name>
</gene>
<dbReference type="Proteomes" id="UP000179797">
    <property type="component" value="Unassembled WGS sequence"/>
</dbReference>
<dbReference type="SUPFAM" id="SSF159501">
    <property type="entry name" value="EreA/ChaN-like"/>
    <property type="match status" value="1"/>
</dbReference>
<sequence>MNSRIKLLLIYFFYLIIHSSFGQEKKINSFTLCGEVHLSKGSQKALIQNFKDQIKKNGKTNLVLEMGFANSILYTNYLIDGNEEPIQRVYGYYAFEGFRSFIQELKVLYDSLPEEQKFVIIGIDFEIRYPFIHVVSNIFQQIETIPKELDNITNKFIEADKNFDSPNTKPPLSEYNYYQEMYTSFVTYESVYKNILPEKDFALLKLLSLKTLRNKSVSNRNNDQEWVENFDDILKYYNISELSNFFGQVGASHLSNTPFTQMIESRSKEYHFDEYLYYSGARIHNDDPFNINYYNIQFDSWEFKFRPLLTKSKQMKFIKKEYFSEFKSMSKKNEILKINGQTVIVNSDPEIYKPLSLQKIK</sequence>
<reference evidence="1 2" key="1">
    <citation type="journal article" date="2012" name="Int. J. Syst. Evol. Microbiol.">
        <title>Flammeovirga pacifica sp. nov., isolated from deep-sea sediment.</title>
        <authorList>
            <person name="Xu H."/>
            <person name="Fu Y."/>
            <person name="Yang N."/>
            <person name="Ding Z."/>
            <person name="Lai Q."/>
            <person name="Zeng R."/>
        </authorList>
    </citation>
    <scope>NUCLEOTIDE SEQUENCE [LARGE SCALE GENOMIC DNA]</scope>
    <source>
        <strain evidence="2">DSM 24597 / LMG 26175 / WPAGA1</strain>
    </source>
</reference>
<dbReference type="RefSeq" id="WP_044217941.1">
    <property type="nucleotide sequence ID" value="NZ_JRYR02000002.1"/>
</dbReference>
<protein>
    <submittedName>
        <fullName evidence="1">Uncharacterized protein</fullName>
    </submittedName>
</protein>
<dbReference type="AlphaFoldDB" id="A0A1S1YT29"/>
<dbReference type="STRING" id="915059.NH26_20355"/>